<organism evidence="1 2">
    <name type="scientific">Dallia pectoralis</name>
    <name type="common">Alaska blackfish</name>
    <dbReference type="NCBI Taxonomy" id="75939"/>
    <lineage>
        <taxon>Eukaryota</taxon>
        <taxon>Metazoa</taxon>
        <taxon>Chordata</taxon>
        <taxon>Craniata</taxon>
        <taxon>Vertebrata</taxon>
        <taxon>Euteleostomi</taxon>
        <taxon>Actinopterygii</taxon>
        <taxon>Neopterygii</taxon>
        <taxon>Teleostei</taxon>
        <taxon>Protacanthopterygii</taxon>
        <taxon>Esociformes</taxon>
        <taxon>Umbridae</taxon>
        <taxon>Dallia</taxon>
    </lineage>
</organism>
<proteinExistence type="predicted"/>
<comment type="caution">
    <text evidence="1">The sequence shown here is derived from an EMBL/GenBank/DDBJ whole genome shotgun (WGS) entry which is preliminary data.</text>
</comment>
<accession>A0ACC2G504</accession>
<name>A0ACC2G504_DALPE</name>
<dbReference type="EMBL" id="CM055744">
    <property type="protein sequence ID" value="KAJ7998727.1"/>
    <property type="molecule type" value="Genomic_DNA"/>
</dbReference>
<gene>
    <name evidence="1" type="ORF">DPEC_G00207880</name>
</gene>
<reference evidence="1" key="1">
    <citation type="submission" date="2021-05" db="EMBL/GenBank/DDBJ databases">
        <authorList>
            <person name="Pan Q."/>
            <person name="Jouanno E."/>
            <person name="Zahm M."/>
            <person name="Klopp C."/>
            <person name="Cabau C."/>
            <person name="Louis A."/>
            <person name="Berthelot C."/>
            <person name="Parey E."/>
            <person name="Roest Crollius H."/>
            <person name="Montfort J."/>
            <person name="Robinson-Rechavi M."/>
            <person name="Bouchez O."/>
            <person name="Lampietro C."/>
            <person name="Lopez Roques C."/>
            <person name="Donnadieu C."/>
            <person name="Postlethwait J."/>
            <person name="Bobe J."/>
            <person name="Dillon D."/>
            <person name="Chandos A."/>
            <person name="von Hippel F."/>
            <person name="Guiguen Y."/>
        </authorList>
    </citation>
    <scope>NUCLEOTIDE SEQUENCE</scope>
    <source>
        <strain evidence="1">YG-Jan2019</strain>
    </source>
</reference>
<dbReference type="Proteomes" id="UP001157502">
    <property type="component" value="Chromosome 17"/>
</dbReference>
<sequence>MDMDRKISLRLASFLLAMFLATTVLSSSTTETYSTNTNTASDAPVTKVETTPTASSTPSATSLNATVETSLPTTSNNDSSDYSNGTTQSIQPDNSTTAAAQPTTSTNIQSTPSTLTPTAATTQATKTTEKLNTPSTTRPQQSTTNQPETSTTTRWTTMETHNVTKEFGLNHSEQGMTVFFSVLLGVFVLGITMFVFSRCKRMQQYSHQPLYNDVGVPLAADDTLVISGGLYDGTPVYNPTMTTTDMEDDETFDNHQRVPQPSQFRLEFFNEERDNPAYGAATFNTFQNFDD</sequence>
<keyword evidence="2" id="KW-1185">Reference proteome</keyword>
<protein>
    <submittedName>
        <fullName evidence="1">Uncharacterized protein</fullName>
    </submittedName>
</protein>
<evidence type="ECO:0000313" key="1">
    <source>
        <dbReference type="EMBL" id="KAJ7998727.1"/>
    </source>
</evidence>
<evidence type="ECO:0000313" key="2">
    <source>
        <dbReference type="Proteomes" id="UP001157502"/>
    </source>
</evidence>